<keyword evidence="2" id="KW-0800">Toxin</keyword>
<dbReference type="InterPro" id="IPR033116">
    <property type="entry name" value="TRYPSIN_SER"/>
</dbReference>
<evidence type="ECO:0000313" key="12">
    <source>
        <dbReference type="RefSeq" id="XP_050559836.1"/>
    </source>
</evidence>
<keyword evidence="7" id="KW-0720">Serine protease</keyword>
<dbReference type="SMART" id="SM00020">
    <property type="entry name" value="Tryp_SPc"/>
    <property type="match status" value="1"/>
</dbReference>
<keyword evidence="7" id="KW-0378">Hydrolase</keyword>
<keyword evidence="7" id="KW-0645">Protease</keyword>
<evidence type="ECO:0000256" key="1">
    <source>
        <dbReference type="ARBA" id="ARBA00004239"/>
    </source>
</evidence>
<dbReference type="GO" id="GO:0005576">
    <property type="term" value="C:extracellular region"/>
    <property type="evidence" value="ECO:0007669"/>
    <property type="project" value="UniProtKB-SubCell"/>
</dbReference>
<reference evidence="12" key="1">
    <citation type="submission" date="2025-08" db="UniProtKB">
        <authorList>
            <consortium name="RefSeq"/>
        </authorList>
    </citation>
    <scope>IDENTIFICATION</scope>
    <source>
        <tissue evidence="12">Whole larval tissue</tissue>
    </source>
</reference>
<evidence type="ECO:0000256" key="5">
    <source>
        <dbReference type="ARBA" id="ARBA00055534"/>
    </source>
</evidence>
<keyword evidence="4" id="KW-1199">Hemostasis impairing toxin</keyword>
<comment type="subcellular location">
    <subcellularLocation>
        <location evidence="1">Secreted</location>
        <location evidence="1">Extracellular space</location>
    </subcellularLocation>
</comment>
<dbReference type="Pfam" id="PF00089">
    <property type="entry name" value="Trypsin"/>
    <property type="match status" value="1"/>
</dbReference>
<name>A0A9R0E7H3_SPOFR</name>
<dbReference type="InterPro" id="IPR018114">
    <property type="entry name" value="TRYPSIN_HIS"/>
</dbReference>
<feature type="compositionally biased region" description="Polar residues" evidence="8">
    <location>
        <begin position="92"/>
        <end position="106"/>
    </location>
</feature>
<dbReference type="RefSeq" id="XP_050559836.1">
    <property type="nucleotide sequence ID" value="XM_050703879.1"/>
</dbReference>
<dbReference type="SUPFAM" id="SSF50494">
    <property type="entry name" value="Trypsin-like serine proteases"/>
    <property type="match status" value="1"/>
</dbReference>
<evidence type="ECO:0000256" key="6">
    <source>
        <dbReference type="ARBA" id="ARBA00084094"/>
    </source>
</evidence>
<dbReference type="GO" id="GO:0004252">
    <property type="term" value="F:serine-type endopeptidase activity"/>
    <property type="evidence" value="ECO:0007669"/>
    <property type="project" value="InterPro"/>
</dbReference>
<evidence type="ECO:0000313" key="11">
    <source>
        <dbReference type="Proteomes" id="UP000829999"/>
    </source>
</evidence>
<dbReference type="PROSITE" id="PS50240">
    <property type="entry name" value="TRYPSIN_DOM"/>
    <property type="match status" value="1"/>
</dbReference>
<dbReference type="PROSITE" id="PS00135">
    <property type="entry name" value="TRYPSIN_SER"/>
    <property type="match status" value="1"/>
</dbReference>
<evidence type="ECO:0000256" key="9">
    <source>
        <dbReference type="SAM" id="SignalP"/>
    </source>
</evidence>
<dbReference type="InterPro" id="IPR001314">
    <property type="entry name" value="Peptidase_S1A"/>
</dbReference>
<evidence type="ECO:0000259" key="10">
    <source>
        <dbReference type="PROSITE" id="PS50240"/>
    </source>
</evidence>
<dbReference type="PROSITE" id="PS00134">
    <property type="entry name" value="TRYPSIN_HIS"/>
    <property type="match status" value="1"/>
</dbReference>
<dbReference type="InterPro" id="IPR051333">
    <property type="entry name" value="CLIP_Serine_Protease"/>
</dbReference>
<evidence type="ECO:0000256" key="3">
    <source>
        <dbReference type="ARBA" id="ARBA00023157"/>
    </source>
</evidence>
<evidence type="ECO:0000256" key="8">
    <source>
        <dbReference type="SAM" id="MobiDB-lite"/>
    </source>
</evidence>
<keyword evidence="11" id="KW-1185">Reference proteome</keyword>
<evidence type="ECO:0000256" key="7">
    <source>
        <dbReference type="RuleBase" id="RU363034"/>
    </source>
</evidence>
<organism evidence="11 12">
    <name type="scientific">Spodoptera frugiperda</name>
    <name type="common">Fall armyworm</name>
    <dbReference type="NCBI Taxonomy" id="7108"/>
    <lineage>
        <taxon>Eukaryota</taxon>
        <taxon>Metazoa</taxon>
        <taxon>Ecdysozoa</taxon>
        <taxon>Arthropoda</taxon>
        <taxon>Hexapoda</taxon>
        <taxon>Insecta</taxon>
        <taxon>Pterygota</taxon>
        <taxon>Neoptera</taxon>
        <taxon>Endopterygota</taxon>
        <taxon>Lepidoptera</taxon>
        <taxon>Glossata</taxon>
        <taxon>Ditrysia</taxon>
        <taxon>Noctuoidea</taxon>
        <taxon>Noctuidae</taxon>
        <taxon>Amphipyrinae</taxon>
        <taxon>Spodoptera</taxon>
    </lineage>
</organism>
<dbReference type="InterPro" id="IPR001254">
    <property type="entry name" value="Trypsin_dom"/>
</dbReference>
<feature type="domain" description="Peptidase S1" evidence="10">
    <location>
        <begin position="152"/>
        <end position="405"/>
    </location>
</feature>
<sequence length="410" mass="45833">MLLKLIINLCLVVYSVFSMYEGDRCIKKDGTDVGTCTIVTNCPAALEELDIGETQPQICSFPSGNRDPIVCCFNNPNNSKRTTQRPPIAPSRITNEQPRCSPLHQSPKTKQVAFNKCLEYQEKYVYPCVRGTALTGGYGRANYCHHASDQLVAGGTNAGRDEFPHMVLIGFGDSASNLGFKCGGSIISERFVLTAAHCSFSPKFGYATFIAIGVLHKDEARDQSKIYSIKRFINHPHYKSPSKYDDIALIETDREMKLDQFTVPACLPTEPVDDARAIATGWGATHYNTQPTDILQKVILYKTPVEECSRLFRSHRLFRRGFNEETQTCYGDRELPTRYQDRYESKDTCPGDSGGPLQIKSKRIDCMYIIVGVTSNGEQDCAKPNSAGVYTKVAAYVPWIESIVWPQYSF</sequence>
<keyword evidence="3" id="KW-1015">Disulfide bond</keyword>
<evidence type="ECO:0000256" key="2">
    <source>
        <dbReference type="ARBA" id="ARBA00022656"/>
    </source>
</evidence>
<gene>
    <name evidence="12" type="primary">LOC126912299</name>
</gene>
<dbReference type="InterPro" id="IPR009003">
    <property type="entry name" value="Peptidase_S1_PA"/>
</dbReference>
<dbReference type="Gene3D" id="2.40.10.10">
    <property type="entry name" value="Trypsin-like serine proteases"/>
    <property type="match status" value="1"/>
</dbReference>
<evidence type="ECO:0000256" key="4">
    <source>
        <dbReference type="ARBA" id="ARBA00023240"/>
    </source>
</evidence>
<dbReference type="InterPro" id="IPR043504">
    <property type="entry name" value="Peptidase_S1_PA_chymotrypsin"/>
</dbReference>
<dbReference type="PANTHER" id="PTHR24260">
    <property type="match status" value="1"/>
</dbReference>
<accession>A0A9R0E7H3</accession>
<dbReference type="Proteomes" id="UP000829999">
    <property type="component" value="Chromosome 24"/>
</dbReference>
<dbReference type="PRINTS" id="PR00722">
    <property type="entry name" value="CHYMOTRYPSIN"/>
</dbReference>
<dbReference type="AlphaFoldDB" id="A0A9R0E7H3"/>
<dbReference type="CDD" id="cd00190">
    <property type="entry name" value="Tryp_SPc"/>
    <property type="match status" value="1"/>
</dbReference>
<dbReference type="GO" id="GO:0090729">
    <property type="term" value="F:toxin activity"/>
    <property type="evidence" value="ECO:0007669"/>
    <property type="project" value="UniProtKB-KW"/>
</dbReference>
<keyword evidence="6" id="KW-1205">Fibrinolytic toxin</keyword>
<protein>
    <submittedName>
        <fullName evidence="12">Serine protease snake-like</fullName>
    </submittedName>
</protein>
<feature type="signal peptide" evidence="9">
    <location>
        <begin position="1"/>
        <end position="18"/>
    </location>
</feature>
<proteinExistence type="predicted"/>
<dbReference type="GeneID" id="126912299"/>
<comment type="function">
    <text evidence="5">Fibrinolytic activity; shows preferential cleavage of Arg-Gly bonds in all three fibrinogen chains. Contact with the caterpillars causes severe bleeding, due the anticoagulant effect of the protein.</text>
</comment>
<dbReference type="FunFam" id="2.40.10.10:FF:000068">
    <property type="entry name" value="transmembrane protease serine 2"/>
    <property type="match status" value="1"/>
</dbReference>
<feature type="chain" id="PRO_5040387087" evidence="9">
    <location>
        <begin position="19"/>
        <end position="410"/>
    </location>
</feature>
<dbReference type="OrthoDB" id="6339452at2759"/>
<feature type="region of interest" description="Disordered" evidence="8">
    <location>
        <begin position="76"/>
        <end position="106"/>
    </location>
</feature>
<dbReference type="GO" id="GO:0006508">
    <property type="term" value="P:proteolysis"/>
    <property type="evidence" value="ECO:0007669"/>
    <property type="project" value="UniProtKB-KW"/>
</dbReference>
<keyword evidence="9" id="KW-0732">Signal</keyword>
<feature type="compositionally biased region" description="Polar residues" evidence="8">
    <location>
        <begin position="76"/>
        <end position="85"/>
    </location>
</feature>
<dbReference type="PANTHER" id="PTHR24260:SF147">
    <property type="entry name" value="EG:BACR7A4.3 PROTEIN-RELATED"/>
    <property type="match status" value="1"/>
</dbReference>